<dbReference type="Gene3D" id="2.60.120.620">
    <property type="entry name" value="q2cbj1_9rhob like domain"/>
    <property type="match status" value="1"/>
</dbReference>
<sequence>MHTRKRDCKLAHDVWREQGGKVVPKKFYVLLSGERKGIKTRSLATASGSHSCTPASMPTYKNRPVLYLEDPPEQLLDVRDSLFDNLAAEYAFREDRSSSNDTATNDAYNPKGGFKPTSGYYTIYSLLGSRLCKSITLYGFYDDYQALHYFAWQRSDDGSSWVPRVHNTTAEKGRNAKRAPVPSHPLKPNHVNGAESWVYRALMATGNVCVRTAPIETSKDDDDDSDDGTASPNPMNDPTKVDHLKPIGTSCKIQPNHLDYTANKIANATMKNDPYQHVYISENFHKDVYRCMMDHLPTNNKAYGRLKAGVERYMITLLSNKRSMPGKTSSSGKFVPLLSRDKDRHGFDADFWGAFAKAFGSERFRDLWLNLFDNTLSLRKADWRSFAGSNLGFKMELNRDRGGFEIGPHTDSHGKWVTALYYLPRQERVGGGTCVVRSRSGRVQHGDSSWETWNDPDFEIVDRAAFHPNSVFAFAPCQSSWHAVERMSSSAAYRDTIQSFVMTLGGDKVRKAKCAN</sequence>
<dbReference type="AlphaFoldDB" id="A0A830H9V9"/>
<protein>
    <recommendedName>
        <fullName evidence="4">Prolyl 4-hydroxylase alpha subunit Fe(2+) 2OG dioxygenase domain-containing protein</fullName>
    </recommendedName>
</protein>
<dbReference type="Proteomes" id="UP000660262">
    <property type="component" value="Unassembled WGS sequence"/>
</dbReference>
<feature type="region of interest" description="Disordered" evidence="1">
    <location>
        <begin position="168"/>
        <end position="188"/>
    </location>
</feature>
<reference evidence="2" key="1">
    <citation type="submission" date="2020-10" db="EMBL/GenBank/DDBJ databases">
        <title>Unveiling of a novel bifunctional photoreceptor, Dualchrome1, isolated from a cosmopolitan green alga.</title>
        <authorList>
            <person name="Suzuki S."/>
            <person name="Kawachi M."/>
        </authorList>
    </citation>
    <scope>NUCLEOTIDE SEQUENCE</scope>
    <source>
        <strain evidence="2">NIES 2893</strain>
    </source>
</reference>
<dbReference type="InterPro" id="IPR038578">
    <property type="entry name" value="GT29-like_sf"/>
</dbReference>
<name>A0A830H9V9_9CHLO</name>
<feature type="region of interest" description="Disordered" evidence="1">
    <location>
        <begin position="215"/>
        <end position="246"/>
    </location>
</feature>
<comment type="caution">
    <text evidence="2">The sequence shown here is derived from an EMBL/GenBank/DDBJ whole genome shotgun (WGS) entry which is preliminary data.</text>
</comment>
<organism evidence="2 3">
    <name type="scientific">Pycnococcus provasolii</name>
    <dbReference type="NCBI Taxonomy" id="41880"/>
    <lineage>
        <taxon>Eukaryota</taxon>
        <taxon>Viridiplantae</taxon>
        <taxon>Chlorophyta</taxon>
        <taxon>Pseudoscourfieldiophyceae</taxon>
        <taxon>Pseudoscourfieldiales</taxon>
        <taxon>Pycnococcaceae</taxon>
        <taxon>Pycnococcus</taxon>
    </lineage>
</organism>
<keyword evidence="3" id="KW-1185">Reference proteome</keyword>
<gene>
    <name evidence="2" type="ORF">PPROV_000226300</name>
</gene>
<evidence type="ECO:0000256" key="1">
    <source>
        <dbReference type="SAM" id="MobiDB-lite"/>
    </source>
</evidence>
<dbReference type="Gene3D" id="3.90.1480.20">
    <property type="entry name" value="Glycosyl transferase family 29"/>
    <property type="match status" value="1"/>
</dbReference>
<accession>A0A830H9V9</accession>
<evidence type="ECO:0000313" key="3">
    <source>
        <dbReference type="Proteomes" id="UP000660262"/>
    </source>
</evidence>
<evidence type="ECO:0000313" key="2">
    <source>
        <dbReference type="EMBL" id="GHP03508.1"/>
    </source>
</evidence>
<dbReference type="EMBL" id="BNJQ01000005">
    <property type="protein sequence ID" value="GHP03508.1"/>
    <property type="molecule type" value="Genomic_DNA"/>
</dbReference>
<proteinExistence type="predicted"/>
<evidence type="ECO:0008006" key="4">
    <source>
        <dbReference type="Google" id="ProtNLM"/>
    </source>
</evidence>